<gene>
    <name evidence="1" type="ORF">MarFTMF_020</name>
</gene>
<reference evidence="1" key="1">
    <citation type="submission" date="2023-07" db="EMBL/GenBank/DDBJ databases">
        <authorList>
            <person name="Xia Y."/>
        </authorList>
    </citation>
    <scope>NUCLEOTIDE SEQUENCE</scope>
    <source>
        <strain evidence="1">F</strain>
    </source>
</reference>
<evidence type="ECO:0000313" key="1">
    <source>
        <dbReference type="EMBL" id="WNL49536.1"/>
    </source>
</evidence>
<name>A0AA96ERU4_9VIRU</name>
<proteinExistence type="predicted"/>
<sequence>MSLEQVLDETLDLWMDVFDGEISDEKNGKKILEGLRYSLSLVRREDVARRKRKYEKAHGVFKVTAKKLKKLREHREKGFLTFNDTTRACVGRDPGERKAKKRMERYKALSKEKKDLLETVFLYTPSERPVFWDYKDVLWLTYDKNCYGKGEGKYITVKRGKPTPTHSEGPLKVKFWNNEEAQSGNICDCIDKIL</sequence>
<organism evidence="1">
    <name type="scientific">Marseillevirus sp</name>
    <dbReference type="NCBI Taxonomy" id="2809551"/>
    <lineage>
        <taxon>Viruses</taxon>
        <taxon>Varidnaviria</taxon>
        <taxon>Bamfordvirae</taxon>
        <taxon>Nucleocytoviricota</taxon>
        <taxon>Megaviricetes</taxon>
        <taxon>Pimascovirales</taxon>
        <taxon>Pimascovirales incertae sedis</taxon>
        <taxon>Marseilleviridae</taxon>
        <taxon>Marseillevirus</taxon>
    </lineage>
</organism>
<dbReference type="EMBL" id="OR343188">
    <property type="protein sequence ID" value="WNL49536.1"/>
    <property type="molecule type" value="Genomic_DNA"/>
</dbReference>
<protein>
    <submittedName>
        <fullName evidence="1">Uncharacterized protein</fullName>
    </submittedName>
</protein>
<accession>A0AA96ERU4</accession>